<dbReference type="OrthoDB" id="75807at2759"/>
<feature type="region of interest" description="Disordered" evidence="3">
    <location>
        <begin position="1"/>
        <end position="66"/>
    </location>
</feature>
<evidence type="ECO:0000313" key="6">
    <source>
        <dbReference type="Proteomes" id="UP000008066"/>
    </source>
</evidence>
<dbReference type="eggNOG" id="KOG4036">
    <property type="taxonomic scope" value="Eukaryota"/>
</dbReference>
<accession>G0S6N3</accession>
<dbReference type="AlphaFoldDB" id="G0S6N3"/>
<dbReference type="STRING" id="759272.G0S6N3"/>
<organism evidence="6">
    <name type="scientific">Chaetomium thermophilum (strain DSM 1495 / CBS 144.50 / IMI 039719)</name>
    <name type="common">Thermochaetoides thermophila</name>
    <dbReference type="NCBI Taxonomy" id="759272"/>
    <lineage>
        <taxon>Eukaryota</taxon>
        <taxon>Fungi</taxon>
        <taxon>Dikarya</taxon>
        <taxon>Ascomycota</taxon>
        <taxon>Pezizomycotina</taxon>
        <taxon>Sordariomycetes</taxon>
        <taxon>Sordariomycetidae</taxon>
        <taxon>Sordariales</taxon>
        <taxon>Chaetomiaceae</taxon>
        <taxon>Thermochaetoides</taxon>
    </lineage>
</organism>
<dbReference type="GO" id="GO:0005634">
    <property type="term" value="C:nucleus"/>
    <property type="evidence" value="ECO:0007669"/>
    <property type="project" value="UniProtKB-SubCell"/>
</dbReference>
<dbReference type="PANTHER" id="PTHR13495">
    <property type="entry name" value="NEFA-INTERACTING NUCLEAR PROTEIN NIP30"/>
    <property type="match status" value="1"/>
</dbReference>
<feature type="compositionally biased region" description="Basic and acidic residues" evidence="3">
    <location>
        <begin position="32"/>
        <end position="44"/>
    </location>
</feature>
<proteinExistence type="predicted"/>
<dbReference type="InterPro" id="IPR019331">
    <property type="entry name" value="FAM192A/Fyv6_N"/>
</dbReference>
<dbReference type="KEGG" id="cthr:CTHT_0034990"/>
<dbReference type="Pfam" id="PF10187">
    <property type="entry name" value="FAM192A_Fyv6_N"/>
    <property type="match status" value="1"/>
</dbReference>
<evidence type="ECO:0000259" key="4">
    <source>
        <dbReference type="Pfam" id="PF10187"/>
    </source>
</evidence>
<dbReference type="InterPro" id="IPR039845">
    <property type="entry name" value="FAM192A"/>
</dbReference>
<dbReference type="Proteomes" id="UP000008066">
    <property type="component" value="Unassembled WGS sequence"/>
</dbReference>
<feature type="compositionally biased region" description="Basic and acidic residues" evidence="3">
    <location>
        <begin position="180"/>
        <end position="201"/>
    </location>
</feature>
<gene>
    <name evidence="5" type="ORF">CTHT_0034990</name>
</gene>
<dbReference type="EMBL" id="GL988041">
    <property type="protein sequence ID" value="EGS21635.1"/>
    <property type="molecule type" value="Genomic_DNA"/>
</dbReference>
<dbReference type="GeneID" id="18257537"/>
<dbReference type="OMA" id="RYKLHVA"/>
<evidence type="ECO:0000256" key="1">
    <source>
        <dbReference type="ARBA" id="ARBA00004123"/>
    </source>
</evidence>
<evidence type="ECO:0000313" key="5">
    <source>
        <dbReference type="EMBL" id="EGS21635.1"/>
    </source>
</evidence>
<dbReference type="RefSeq" id="XP_006693931.1">
    <property type="nucleotide sequence ID" value="XM_006693868.1"/>
</dbReference>
<sequence length="261" mass="28962">MSSRFISAGSIDASKGRSPPNFHTQPPSTFHSEARQKEREEAAHQLEQSRQQSSRSGIGASAEAEPQRSLYEVLQANKAAKQAALEEARRLRNQFRALDNDEVEFLEGIRAREREESERVRNEVERGLEKFREERRKSSGIVGAAGAGNEVLAEEFVFQRKRKAAREGGKKKRARVLLVKKVDKDNEEKEGKESKDQDKNTAKGNKPTAEDTPGPGEKVKPVSRGLATEKTEVVEQTSKATAPFGTKLAGLLVDYGSDDDE</sequence>
<dbReference type="PANTHER" id="PTHR13495:SF0">
    <property type="entry name" value="PSME3-INTERACTING PROTEIN"/>
    <property type="match status" value="1"/>
</dbReference>
<name>G0S6N3_CHATD</name>
<protein>
    <recommendedName>
        <fullName evidence="4">FAM192A/Fyv6 N-terminal domain-containing protein</fullName>
    </recommendedName>
</protein>
<comment type="subcellular location">
    <subcellularLocation>
        <location evidence="1">Nucleus</location>
    </subcellularLocation>
</comment>
<feature type="domain" description="FAM192A/Fyv6 N-terminal" evidence="4">
    <location>
        <begin position="33"/>
        <end position="132"/>
    </location>
</feature>
<evidence type="ECO:0000256" key="2">
    <source>
        <dbReference type="ARBA" id="ARBA00023242"/>
    </source>
</evidence>
<reference evidence="5 6" key="1">
    <citation type="journal article" date="2011" name="Cell">
        <title>Insight into structure and assembly of the nuclear pore complex by utilizing the genome of a eukaryotic thermophile.</title>
        <authorList>
            <person name="Amlacher S."/>
            <person name="Sarges P."/>
            <person name="Flemming D."/>
            <person name="van Noort V."/>
            <person name="Kunze R."/>
            <person name="Devos D.P."/>
            <person name="Arumugam M."/>
            <person name="Bork P."/>
            <person name="Hurt E."/>
        </authorList>
    </citation>
    <scope>NUCLEOTIDE SEQUENCE [LARGE SCALE GENOMIC DNA]</scope>
    <source>
        <strain evidence="6">DSM 1495 / CBS 144.50 / IMI 039719</strain>
    </source>
</reference>
<feature type="compositionally biased region" description="Basic residues" evidence="3">
    <location>
        <begin position="162"/>
        <end position="175"/>
    </location>
</feature>
<keyword evidence="2" id="KW-0539">Nucleus</keyword>
<dbReference type="HOGENOM" id="CLU_067596_1_0_1"/>
<feature type="region of interest" description="Disordered" evidence="3">
    <location>
        <begin position="162"/>
        <end position="243"/>
    </location>
</feature>
<feature type="compositionally biased region" description="Polar residues" evidence="3">
    <location>
        <begin position="21"/>
        <end position="31"/>
    </location>
</feature>
<evidence type="ECO:0000256" key="3">
    <source>
        <dbReference type="SAM" id="MobiDB-lite"/>
    </source>
</evidence>
<keyword evidence="6" id="KW-1185">Reference proteome</keyword>